<keyword evidence="4" id="KW-1185">Reference proteome</keyword>
<dbReference type="PANTHER" id="PTHR33734">
    <property type="entry name" value="LYSM DOMAIN-CONTAINING GPI-ANCHORED PROTEIN 2"/>
    <property type="match status" value="1"/>
</dbReference>
<dbReference type="InterPro" id="IPR036779">
    <property type="entry name" value="LysM_dom_sf"/>
</dbReference>
<evidence type="ECO:0000256" key="1">
    <source>
        <dbReference type="SAM" id="Phobius"/>
    </source>
</evidence>
<feature type="domain" description="LysM" evidence="2">
    <location>
        <begin position="48"/>
        <end position="91"/>
    </location>
</feature>
<dbReference type="OrthoDB" id="167020at2"/>
<keyword evidence="1" id="KW-0812">Transmembrane</keyword>
<dbReference type="SUPFAM" id="SSF54106">
    <property type="entry name" value="LysM domain"/>
    <property type="match status" value="1"/>
</dbReference>
<sequence>MRRTAGWLLAAWIGLALMGLTVAGLAGSGPRALAQAAVTATPRPDGSIVHTVQEGDTLFGLALLYGTTVDEIRALNGLDSDLLIVGQELLIRPPQAAPAAPSPTPAPVARQPGALCTGAFEDRNGNDQREEGEPWIAGVRIALVNGRGFQQTLISQAGQPACARDLEPGYYLLALDDPAGYQASGFPRREVWLPWNAEVTLLFGLRPAAASPAPTPLPAPAAASASGLDLTRLGEALLLAAGFLALLLVGGAVGYWVGQRRARPR</sequence>
<keyword evidence="1" id="KW-1133">Transmembrane helix</keyword>
<evidence type="ECO:0000313" key="4">
    <source>
        <dbReference type="Proteomes" id="UP000197025"/>
    </source>
</evidence>
<dbReference type="AlphaFoldDB" id="A0A212RDV1"/>
<keyword evidence="1" id="KW-0472">Membrane</keyword>
<protein>
    <submittedName>
        <fullName evidence="3">FOG: LysM repeat</fullName>
    </submittedName>
</protein>
<dbReference type="InterPro" id="IPR013783">
    <property type="entry name" value="Ig-like_fold"/>
</dbReference>
<evidence type="ECO:0000313" key="3">
    <source>
        <dbReference type="EMBL" id="SNB70299.1"/>
    </source>
</evidence>
<dbReference type="InterPro" id="IPR018392">
    <property type="entry name" value="LysM"/>
</dbReference>
<dbReference type="Pfam" id="PF01476">
    <property type="entry name" value="LysM"/>
    <property type="match status" value="1"/>
</dbReference>
<dbReference type="SUPFAM" id="SSF117074">
    <property type="entry name" value="Hypothetical protein PA1324"/>
    <property type="match status" value="1"/>
</dbReference>
<organism evidence="3 4">
    <name type="scientific">Thermoflexus hugenholtzii JAD2</name>
    <dbReference type="NCBI Taxonomy" id="877466"/>
    <lineage>
        <taxon>Bacteria</taxon>
        <taxon>Bacillati</taxon>
        <taxon>Chloroflexota</taxon>
        <taxon>Thermoflexia</taxon>
        <taxon>Thermoflexales</taxon>
        <taxon>Thermoflexaceae</taxon>
        <taxon>Thermoflexus</taxon>
    </lineage>
</organism>
<dbReference type="EMBL" id="FYEK01000044">
    <property type="protein sequence ID" value="SNB70299.1"/>
    <property type="molecule type" value="Genomic_DNA"/>
</dbReference>
<dbReference type="RefSeq" id="WP_159461718.1">
    <property type="nucleotide sequence ID" value="NZ_FYEK01000044.1"/>
</dbReference>
<dbReference type="PANTHER" id="PTHR33734:SF22">
    <property type="entry name" value="MEMBRANE-BOUND LYTIC MUREIN TRANSGLYCOSYLASE D"/>
    <property type="match status" value="1"/>
</dbReference>
<reference evidence="4" key="1">
    <citation type="submission" date="2017-06" db="EMBL/GenBank/DDBJ databases">
        <authorList>
            <person name="Varghese N."/>
            <person name="Submissions S."/>
        </authorList>
    </citation>
    <scope>NUCLEOTIDE SEQUENCE [LARGE SCALE GENOMIC DNA]</scope>
    <source>
        <strain evidence="4">JAD2</strain>
    </source>
</reference>
<dbReference type="Gene3D" id="2.60.40.10">
    <property type="entry name" value="Immunoglobulins"/>
    <property type="match status" value="1"/>
</dbReference>
<proteinExistence type="predicted"/>
<dbReference type="PROSITE" id="PS51782">
    <property type="entry name" value="LYSM"/>
    <property type="match status" value="1"/>
</dbReference>
<dbReference type="InParanoid" id="A0A212RDV1"/>
<dbReference type="CDD" id="cd00118">
    <property type="entry name" value="LysM"/>
    <property type="match status" value="1"/>
</dbReference>
<dbReference type="SMART" id="SM00257">
    <property type="entry name" value="LysM"/>
    <property type="match status" value="1"/>
</dbReference>
<accession>A0A212RDV1</accession>
<evidence type="ECO:0000259" key="2">
    <source>
        <dbReference type="PROSITE" id="PS51782"/>
    </source>
</evidence>
<name>A0A212RDV1_9CHLR</name>
<dbReference type="Gene3D" id="3.10.350.10">
    <property type="entry name" value="LysM domain"/>
    <property type="match status" value="1"/>
</dbReference>
<feature type="transmembrane region" description="Helical" evidence="1">
    <location>
        <begin position="236"/>
        <end position="257"/>
    </location>
</feature>
<gene>
    <name evidence="3" type="ORF">SAMN02746019_00011970</name>
</gene>
<dbReference type="Proteomes" id="UP000197025">
    <property type="component" value="Unassembled WGS sequence"/>
</dbReference>